<dbReference type="InterPro" id="IPR002016">
    <property type="entry name" value="Haem_peroxidase"/>
</dbReference>
<evidence type="ECO:0000259" key="13">
    <source>
        <dbReference type="PROSITE" id="PS50873"/>
    </source>
</evidence>
<feature type="region of interest" description="Disordered" evidence="12">
    <location>
        <begin position="483"/>
        <end position="514"/>
    </location>
</feature>
<dbReference type="EnsemblPlants" id="evm.model.07.1609">
    <property type="protein sequence ID" value="cds.evm.model.07.1609"/>
    <property type="gene ID" value="evm.TU.07.1609"/>
</dbReference>
<dbReference type="PANTHER" id="PTHR31388:SF115">
    <property type="entry name" value="PEROXIDASE 5"/>
    <property type="match status" value="1"/>
</dbReference>
<comment type="cofactor">
    <cofactor evidence="3">
        <name>heme b</name>
        <dbReference type="ChEBI" id="CHEBI:60344"/>
    </cofactor>
</comment>
<feature type="domain" description="Plant heme peroxidase family profile" evidence="13">
    <location>
        <begin position="1"/>
        <end position="166"/>
    </location>
</feature>
<dbReference type="GO" id="GO:0046872">
    <property type="term" value="F:metal ion binding"/>
    <property type="evidence" value="ECO:0007669"/>
    <property type="project" value="UniProtKB-KW"/>
</dbReference>
<evidence type="ECO:0000256" key="1">
    <source>
        <dbReference type="ARBA" id="ARBA00000189"/>
    </source>
</evidence>
<feature type="region of interest" description="Disordered" evidence="12">
    <location>
        <begin position="527"/>
        <end position="552"/>
    </location>
</feature>
<keyword evidence="7" id="KW-0479">Metal-binding</keyword>
<protein>
    <recommendedName>
        <fullName evidence="4">peroxidase</fullName>
        <ecNumber evidence="4">1.11.1.7</ecNumber>
    </recommendedName>
</protein>
<evidence type="ECO:0000313" key="15">
    <source>
        <dbReference type="Proteomes" id="UP000596661"/>
    </source>
</evidence>
<name>A0A803Q3B6_CANSA</name>
<dbReference type="GO" id="GO:0140825">
    <property type="term" value="F:lactoperoxidase activity"/>
    <property type="evidence" value="ECO:0007669"/>
    <property type="project" value="UniProtKB-EC"/>
</dbReference>
<dbReference type="PRINTS" id="PR00458">
    <property type="entry name" value="PEROXIDASE"/>
</dbReference>
<dbReference type="Gene3D" id="1.10.420.10">
    <property type="entry name" value="Peroxidase, domain 2"/>
    <property type="match status" value="2"/>
</dbReference>
<accession>A0A803Q3B6</accession>
<evidence type="ECO:0000256" key="4">
    <source>
        <dbReference type="ARBA" id="ARBA00012313"/>
    </source>
</evidence>
<dbReference type="InterPro" id="IPR010255">
    <property type="entry name" value="Haem_peroxidase_sf"/>
</dbReference>
<evidence type="ECO:0000256" key="6">
    <source>
        <dbReference type="ARBA" id="ARBA00022617"/>
    </source>
</evidence>
<dbReference type="PROSITE" id="PS50873">
    <property type="entry name" value="PEROXIDASE_4"/>
    <property type="match status" value="1"/>
</dbReference>
<dbReference type="PANTHER" id="PTHR31388">
    <property type="entry name" value="PEROXIDASE 72-RELATED"/>
    <property type="match status" value="1"/>
</dbReference>
<dbReference type="Gene3D" id="1.10.520.10">
    <property type="match status" value="1"/>
</dbReference>
<dbReference type="GO" id="GO:0006979">
    <property type="term" value="P:response to oxidative stress"/>
    <property type="evidence" value="ECO:0007669"/>
    <property type="project" value="InterPro"/>
</dbReference>
<dbReference type="SUPFAM" id="SSF48113">
    <property type="entry name" value="Heme-dependent peroxidases"/>
    <property type="match status" value="1"/>
</dbReference>
<reference evidence="14" key="2">
    <citation type="submission" date="2021-03" db="UniProtKB">
        <authorList>
            <consortium name="EnsemblPlants"/>
        </authorList>
    </citation>
    <scope>IDENTIFICATION</scope>
</reference>
<comment type="catalytic activity">
    <reaction evidence="1">
        <text>2 a phenolic donor + H2O2 = 2 a phenolic radical donor + 2 H2O</text>
        <dbReference type="Rhea" id="RHEA:56136"/>
        <dbReference type="ChEBI" id="CHEBI:15377"/>
        <dbReference type="ChEBI" id="CHEBI:16240"/>
        <dbReference type="ChEBI" id="CHEBI:139520"/>
        <dbReference type="ChEBI" id="CHEBI:139521"/>
        <dbReference type="EC" id="1.11.1.7"/>
    </reaction>
</comment>
<proteinExistence type="inferred from homology"/>
<dbReference type="PRINTS" id="PR00461">
    <property type="entry name" value="PLPEROXIDASE"/>
</dbReference>
<organism evidence="14 15">
    <name type="scientific">Cannabis sativa</name>
    <name type="common">Hemp</name>
    <name type="synonym">Marijuana</name>
    <dbReference type="NCBI Taxonomy" id="3483"/>
    <lineage>
        <taxon>Eukaryota</taxon>
        <taxon>Viridiplantae</taxon>
        <taxon>Streptophyta</taxon>
        <taxon>Embryophyta</taxon>
        <taxon>Tracheophyta</taxon>
        <taxon>Spermatophyta</taxon>
        <taxon>Magnoliopsida</taxon>
        <taxon>eudicotyledons</taxon>
        <taxon>Gunneridae</taxon>
        <taxon>Pentapetalae</taxon>
        <taxon>rosids</taxon>
        <taxon>fabids</taxon>
        <taxon>Rosales</taxon>
        <taxon>Cannabaceae</taxon>
        <taxon>Cannabis</taxon>
    </lineage>
</organism>
<evidence type="ECO:0000256" key="7">
    <source>
        <dbReference type="ARBA" id="ARBA00022723"/>
    </source>
</evidence>
<evidence type="ECO:0000256" key="9">
    <source>
        <dbReference type="ARBA" id="ARBA00023004"/>
    </source>
</evidence>
<comment type="cofactor">
    <cofactor evidence="2">
        <name>Ca(2+)</name>
        <dbReference type="ChEBI" id="CHEBI:29108"/>
    </cofactor>
</comment>
<dbReference type="EMBL" id="UZAU01000673">
    <property type="status" value="NOT_ANNOTATED_CDS"/>
    <property type="molecule type" value="Genomic_DNA"/>
</dbReference>
<keyword evidence="8" id="KW-0560">Oxidoreductase</keyword>
<feature type="compositionally biased region" description="Polar residues" evidence="12">
    <location>
        <begin position="161"/>
        <end position="173"/>
    </location>
</feature>
<sequence>MPSHGGEDLPRVVSCADILAITSKRRIANDSGPSWDVKLGRRDSTTLANLENKKDLPLFTATLDNLITYLKKALMPRHGCSIVLPYNWTSPKNLIQKKGLLESDQVLFSGGSTDAIVTEYSKSPKTFRADFASAMIKMGDIQPLTGRGVRPGTGSGVLRLTGNSPSPRPSTVATLGGTGKRGATLATRDSRRLVTGTSRPRVGKDQPLLKRWVPKEWPGEEIRGSSSLGNKGKSLLNLERKTSDYTPSLELLKLDSRSEPLVSVDPCRGKETVGIVPNLCEKFPITIGPNVGSNIGPDSGIVPGLIGEKVLMSCDVGTMARMDNGILLMGSGVNVDRAESSIDVVGSLVSCGSSLYSTNVGVNKNGINNCLISQKINSLPPSFYDGSSMGPVGVVEAEPILGEDRALSLFFKAQEKLLYDLKHFGKMVLFEIKNIGGDIGVLPTSETNERTTPFKMRKFEGSASLCSRPHKIIRTHPGVIRDFPWDKKDQDQDSKVAFEDPSEDSSSSLNCNDGIMKNPLVGSFVMEDSDSSLSVHSHTPVEENVKSPPQEP</sequence>
<evidence type="ECO:0000256" key="11">
    <source>
        <dbReference type="RuleBase" id="RU004241"/>
    </source>
</evidence>
<keyword evidence="9" id="KW-0408">Iron</keyword>
<evidence type="ECO:0000256" key="3">
    <source>
        <dbReference type="ARBA" id="ARBA00001970"/>
    </source>
</evidence>
<feature type="region of interest" description="Disordered" evidence="12">
    <location>
        <begin position="158"/>
        <end position="182"/>
    </location>
</feature>
<reference evidence="14" key="1">
    <citation type="submission" date="2018-11" db="EMBL/GenBank/DDBJ databases">
        <authorList>
            <person name="Grassa J C."/>
        </authorList>
    </citation>
    <scope>NUCLEOTIDE SEQUENCE [LARGE SCALE GENOMIC DNA]</scope>
</reference>
<comment type="similarity">
    <text evidence="11">Belongs to the peroxidase family.</text>
</comment>
<evidence type="ECO:0000256" key="5">
    <source>
        <dbReference type="ARBA" id="ARBA00022559"/>
    </source>
</evidence>
<evidence type="ECO:0000313" key="14">
    <source>
        <dbReference type="EnsemblPlants" id="cds.evm.model.07.1609"/>
    </source>
</evidence>
<dbReference type="Proteomes" id="UP000596661">
    <property type="component" value="Chromosome 7"/>
</dbReference>
<evidence type="ECO:0000256" key="8">
    <source>
        <dbReference type="ARBA" id="ARBA00023002"/>
    </source>
</evidence>
<dbReference type="Gramene" id="evm.model.07.1609">
    <property type="protein sequence ID" value="cds.evm.model.07.1609"/>
    <property type="gene ID" value="evm.TU.07.1609"/>
</dbReference>
<evidence type="ECO:0000256" key="2">
    <source>
        <dbReference type="ARBA" id="ARBA00001913"/>
    </source>
</evidence>
<evidence type="ECO:0000256" key="12">
    <source>
        <dbReference type="SAM" id="MobiDB-lite"/>
    </source>
</evidence>
<keyword evidence="15" id="KW-1185">Reference proteome</keyword>
<dbReference type="InterPro" id="IPR000823">
    <property type="entry name" value="Peroxidase_pln"/>
</dbReference>
<evidence type="ECO:0000256" key="10">
    <source>
        <dbReference type="PIRSR" id="PIRSR600823-2"/>
    </source>
</evidence>
<keyword evidence="6" id="KW-0349">Heme</keyword>
<dbReference type="AlphaFoldDB" id="A0A803Q3B6"/>
<feature type="binding site" evidence="10">
    <location>
        <position position="57"/>
    </location>
    <ligand>
        <name>substrate</name>
    </ligand>
</feature>
<feature type="compositionally biased region" description="Basic and acidic residues" evidence="12">
    <location>
        <begin position="483"/>
        <end position="498"/>
    </location>
</feature>
<dbReference type="GO" id="GO:0020037">
    <property type="term" value="F:heme binding"/>
    <property type="evidence" value="ECO:0007669"/>
    <property type="project" value="InterPro"/>
</dbReference>
<dbReference type="EC" id="1.11.1.7" evidence="4"/>
<dbReference type="Pfam" id="PF00141">
    <property type="entry name" value="peroxidase"/>
    <property type="match status" value="1"/>
</dbReference>
<keyword evidence="5" id="KW-0575">Peroxidase</keyword>